<dbReference type="Proteomes" id="UP000310066">
    <property type="component" value="Unassembled WGS sequence"/>
</dbReference>
<evidence type="ECO:0000256" key="3">
    <source>
        <dbReference type="ARBA" id="ARBA00022833"/>
    </source>
</evidence>
<dbReference type="EMBL" id="JAUJLE010000006">
    <property type="protein sequence ID" value="KAK1013304.1"/>
    <property type="molecule type" value="Genomic_DNA"/>
</dbReference>
<accession>A0A4U0UAJ3</accession>
<dbReference type="Gene3D" id="2.170.270.10">
    <property type="entry name" value="SET domain"/>
    <property type="match status" value="1"/>
</dbReference>
<evidence type="ECO:0000259" key="6">
    <source>
        <dbReference type="PROSITE" id="PS50865"/>
    </source>
</evidence>
<dbReference type="InterPro" id="IPR002893">
    <property type="entry name" value="Znf_MYND"/>
</dbReference>
<dbReference type="InterPro" id="IPR046341">
    <property type="entry name" value="SET_dom_sf"/>
</dbReference>
<dbReference type="SUPFAM" id="SSF144232">
    <property type="entry name" value="HIT/MYND zinc finger-like"/>
    <property type="match status" value="1"/>
</dbReference>
<dbReference type="Gene3D" id="6.10.140.2220">
    <property type="match status" value="1"/>
</dbReference>
<organism evidence="9 10">
    <name type="scientific">Friedmanniomyces endolithicus</name>
    <dbReference type="NCBI Taxonomy" id="329885"/>
    <lineage>
        <taxon>Eukaryota</taxon>
        <taxon>Fungi</taxon>
        <taxon>Dikarya</taxon>
        <taxon>Ascomycota</taxon>
        <taxon>Pezizomycotina</taxon>
        <taxon>Dothideomycetes</taxon>
        <taxon>Dothideomycetidae</taxon>
        <taxon>Mycosphaerellales</taxon>
        <taxon>Teratosphaeriaceae</taxon>
        <taxon>Friedmanniomyces</taxon>
    </lineage>
</organism>
<evidence type="ECO:0000313" key="10">
    <source>
        <dbReference type="Proteomes" id="UP000310066"/>
    </source>
</evidence>
<comment type="caution">
    <text evidence="9">The sequence shown here is derived from an EMBL/GenBank/DDBJ whole genome shotgun (WGS) entry which is preliminary data.</text>
</comment>
<keyword evidence="11" id="KW-1185">Reference proteome</keyword>
<dbReference type="AlphaFoldDB" id="A0A4U0UAJ3"/>
<evidence type="ECO:0000313" key="7">
    <source>
        <dbReference type="EMBL" id="KAK0327762.1"/>
    </source>
</evidence>
<keyword evidence="1" id="KW-0479">Metal-binding</keyword>
<sequence length="401" mass="45417">MYTEYIPVPPRKDVAVMDVSQQHTKCEWYTGDPQTLVRGSDRGRYLDDFNEDLRLQMQDIRDAEREKPPHLRKPKNDLAKHDTSRSWDQKFASRRDAEGSTCPWMNETWGPPIENPLDLAARSPGGTGHPSMTHRLNAQYGAISPTATKRPSIDNGVTGSPGKKPKLILNVRPPAKVHKKLTSPPLERSSESHPLLAPKPSPSRKPTICSNCKRHEDVTPLYLCDKCGQNAYCSRRCETTYAPLHTLSCKPTTPQSPQTADISHLSIMDDPRNYAADNDVVTITEVARPPLKPRQILEFRVINSRTMEYSVAGHSGSLWQTAESLLGDKWTAAMHKFWESTTRNKLWRRFAERPHEVPTGQIGRFVIGVLLEDERSLSFDVRDFDDTLEDDWRTAEELGAE</sequence>
<feature type="domain" description="MYND-type" evidence="6">
    <location>
        <begin position="209"/>
        <end position="249"/>
    </location>
</feature>
<evidence type="ECO:0000313" key="8">
    <source>
        <dbReference type="EMBL" id="KAK1013304.1"/>
    </source>
</evidence>
<evidence type="ECO:0000256" key="1">
    <source>
        <dbReference type="ARBA" id="ARBA00022723"/>
    </source>
</evidence>
<dbReference type="EMBL" id="JASUXU010000002">
    <property type="protein sequence ID" value="KAK0327762.1"/>
    <property type="molecule type" value="Genomic_DNA"/>
</dbReference>
<proteinExistence type="predicted"/>
<protein>
    <recommendedName>
        <fullName evidence="6">MYND-type domain-containing protein</fullName>
    </recommendedName>
</protein>
<name>A0A4U0UAJ3_9PEZI</name>
<evidence type="ECO:0000256" key="4">
    <source>
        <dbReference type="PROSITE-ProRule" id="PRU00134"/>
    </source>
</evidence>
<dbReference type="EMBL" id="NAJP01000092">
    <property type="protein sequence ID" value="TKA32224.1"/>
    <property type="molecule type" value="Genomic_DNA"/>
</dbReference>
<feature type="region of interest" description="Disordered" evidence="5">
    <location>
        <begin position="144"/>
        <end position="206"/>
    </location>
</feature>
<reference evidence="8" key="3">
    <citation type="submission" date="2023-06" db="EMBL/GenBank/DDBJ databases">
        <title>Black Yeasts Isolated from many extreme environments.</title>
        <authorList>
            <person name="Coleine C."/>
            <person name="Stajich J.E."/>
            <person name="Selbmann L."/>
        </authorList>
    </citation>
    <scope>NUCLEOTIDE SEQUENCE</scope>
    <source>
        <strain evidence="8">CCFEE 5200</strain>
    </source>
</reference>
<dbReference type="PROSITE" id="PS01360">
    <property type="entry name" value="ZF_MYND_1"/>
    <property type="match status" value="1"/>
</dbReference>
<dbReference type="OrthoDB" id="3814847at2759"/>
<evidence type="ECO:0000313" key="9">
    <source>
        <dbReference type="EMBL" id="TKA32224.1"/>
    </source>
</evidence>
<keyword evidence="2 4" id="KW-0863">Zinc-finger</keyword>
<dbReference type="GO" id="GO:0008270">
    <property type="term" value="F:zinc ion binding"/>
    <property type="evidence" value="ECO:0007669"/>
    <property type="project" value="UniProtKB-KW"/>
</dbReference>
<reference evidence="7" key="2">
    <citation type="submission" date="2021-12" db="EMBL/GenBank/DDBJ databases">
        <title>Black yeast isolated from Biological Soil Crust.</title>
        <authorList>
            <person name="Kurbessoian T."/>
        </authorList>
    </citation>
    <scope>NUCLEOTIDE SEQUENCE</scope>
    <source>
        <strain evidence="7">CCFEE 5208</strain>
    </source>
</reference>
<dbReference type="PROSITE" id="PS50865">
    <property type="entry name" value="ZF_MYND_2"/>
    <property type="match status" value="1"/>
</dbReference>
<evidence type="ECO:0000256" key="5">
    <source>
        <dbReference type="SAM" id="MobiDB-lite"/>
    </source>
</evidence>
<reference evidence="9 10" key="1">
    <citation type="submission" date="2017-03" db="EMBL/GenBank/DDBJ databases">
        <title>Genomes of endolithic fungi from Antarctica.</title>
        <authorList>
            <person name="Coleine C."/>
            <person name="Masonjones S."/>
            <person name="Stajich J.E."/>
        </authorList>
    </citation>
    <scope>NUCLEOTIDE SEQUENCE [LARGE SCALE GENOMIC DNA]</scope>
    <source>
        <strain evidence="9 10">CCFEE 5311</strain>
    </source>
</reference>
<feature type="compositionally biased region" description="Basic and acidic residues" evidence="5">
    <location>
        <begin position="62"/>
        <end position="98"/>
    </location>
</feature>
<gene>
    <name evidence="9" type="ORF">B0A54_14988</name>
    <name evidence="7" type="ORF">LTR82_001279</name>
    <name evidence="8" type="ORF">LTR91_001616</name>
</gene>
<feature type="region of interest" description="Disordered" evidence="5">
    <location>
        <begin position="62"/>
        <end position="110"/>
    </location>
</feature>
<evidence type="ECO:0000256" key="2">
    <source>
        <dbReference type="ARBA" id="ARBA00022771"/>
    </source>
</evidence>
<dbReference type="Proteomes" id="UP001168146">
    <property type="component" value="Unassembled WGS sequence"/>
</dbReference>
<keyword evidence="3" id="KW-0862">Zinc</keyword>
<evidence type="ECO:0000313" key="11">
    <source>
        <dbReference type="Proteomes" id="UP001175353"/>
    </source>
</evidence>
<dbReference type="Proteomes" id="UP001175353">
    <property type="component" value="Unassembled WGS sequence"/>
</dbReference>